<evidence type="ECO:0000313" key="2">
    <source>
        <dbReference type="Proteomes" id="UP001162480"/>
    </source>
</evidence>
<protein>
    <submittedName>
        <fullName evidence="1">Uncharacterized protein</fullName>
    </submittedName>
</protein>
<dbReference type="EMBL" id="OX597814">
    <property type="protein sequence ID" value="CAI9716814.1"/>
    <property type="molecule type" value="Genomic_DNA"/>
</dbReference>
<dbReference type="Proteomes" id="UP001162480">
    <property type="component" value="Chromosome 1"/>
</dbReference>
<name>A0AA36AIP1_OCTVU</name>
<dbReference type="AlphaFoldDB" id="A0AA36AIP1"/>
<keyword evidence="2" id="KW-1185">Reference proteome</keyword>
<proteinExistence type="predicted"/>
<accession>A0AA36AIP1</accession>
<reference evidence="1" key="1">
    <citation type="submission" date="2023-08" db="EMBL/GenBank/DDBJ databases">
        <authorList>
            <person name="Alioto T."/>
            <person name="Alioto T."/>
            <person name="Gomez Garrido J."/>
        </authorList>
    </citation>
    <scope>NUCLEOTIDE SEQUENCE</scope>
</reference>
<evidence type="ECO:0000313" key="1">
    <source>
        <dbReference type="EMBL" id="CAI9716814.1"/>
    </source>
</evidence>
<gene>
    <name evidence="1" type="ORF">OCTVUL_1B021907</name>
</gene>
<sequence>MSARSASGRETSSGAEKCLEELSVGMAEIHAEYSDADADGAATVIARVLVAVVGVGRRDARLSFSFSI</sequence>
<organism evidence="1 2">
    <name type="scientific">Octopus vulgaris</name>
    <name type="common">Common octopus</name>
    <dbReference type="NCBI Taxonomy" id="6645"/>
    <lineage>
        <taxon>Eukaryota</taxon>
        <taxon>Metazoa</taxon>
        <taxon>Spiralia</taxon>
        <taxon>Lophotrochozoa</taxon>
        <taxon>Mollusca</taxon>
        <taxon>Cephalopoda</taxon>
        <taxon>Coleoidea</taxon>
        <taxon>Octopodiformes</taxon>
        <taxon>Octopoda</taxon>
        <taxon>Incirrata</taxon>
        <taxon>Octopodidae</taxon>
        <taxon>Octopus</taxon>
    </lineage>
</organism>